<name>A0ABZ2C8A8_9BACI</name>
<accession>A0ABZ2C8A8</accession>
<protein>
    <submittedName>
        <fullName evidence="2">Fur-regulated basic protein FbpA</fullName>
    </submittedName>
</protein>
<dbReference type="RefSeq" id="WP_338448536.1">
    <property type="nucleotide sequence ID" value="NZ_CP137640.1"/>
</dbReference>
<dbReference type="Proteomes" id="UP001357223">
    <property type="component" value="Chromosome"/>
</dbReference>
<organism evidence="2 3">
    <name type="scientific">Niallia oryzisoli</name>
    <dbReference type="NCBI Taxonomy" id="1737571"/>
    <lineage>
        <taxon>Bacteria</taxon>
        <taxon>Bacillati</taxon>
        <taxon>Bacillota</taxon>
        <taxon>Bacilli</taxon>
        <taxon>Bacillales</taxon>
        <taxon>Bacillaceae</taxon>
        <taxon>Niallia</taxon>
    </lineage>
</organism>
<gene>
    <name evidence="2" type="ORF">R4Z09_20255</name>
</gene>
<dbReference type="EMBL" id="CP137640">
    <property type="protein sequence ID" value="WVX79603.1"/>
    <property type="molecule type" value="Genomic_DNA"/>
</dbReference>
<reference evidence="2 3" key="1">
    <citation type="submission" date="2023-10" db="EMBL/GenBank/DDBJ databases">
        <title>Niallia locisalis sp.nov. isolated from a salt pond sample.</title>
        <authorList>
            <person name="Li X.-J."/>
            <person name="Dong L."/>
        </authorList>
    </citation>
    <scope>NUCLEOTIDE SEQUENCE [LARGE SCALE GENOMIC DNA]</scope>
    <source>
        <strain evidence="2 3">DSM 29761</strain>
    </source>
</reference>
<feature type="region of interest" description="Disordered" evidence="1">
    <location>
        <begin position="58"/>
        <end position="79"/>
    </location>
</feature>
<proteinExistence type="predicted"/>
<evidence type="ECO:0000313" key="3">
    <source>
        <dbReference type="Proteomes" id="UP001357223"/>
    </source>
</evidence>
<evidence type="ECO:0000313" key="2">
    <source>
        <dbReference type="EMBL" id="WVX79603.1"/>
    </source>
</evidence>
<dbReference type="InterPro" id="IPR025072">
    <property type="entry name" value="Fur_reg_FbpA"/>
</dbReference>
<dbReference type="Pfam" id="PF13076">
    <property type="entry name" value="Fur_reg_FbpA"/>
    <property type="match status" value="1"/>
</dbReference>
<evidence type="ECO:0000256" key="1">
    <source>
        <dbReference type="SAM" id="MobiDB-lite"/>
    </source>
</evidence>
<keyword evidence="3" id="KW-1185">Reference proteome</keyword>
<sequence>MNEYEGVIGMGDILRKGVEERRKNLIEKLIAYDVYKKDDEHLYGLLLSELENEYRKLQSQAHPHDTFGSIKWNSRKSKQ</sequence>